<accession>A0A2M7S6D9</accession>
<dbReference type="EMBL" id="PFMR01000282">
    <property type="protein sequence ID" value="PIZ15087.1"/>
    <property type="molecule type" value="Genomic_DNA"/>
</dbReference>
<dbReference type="SMART" id="SM00966">
    <property type="entry name" value="SpoVT_AbrB"/>
    <property type="match status" value="1"/>
</dbReference>
<dbReference type="AlphaFoldDB" id="A0A2M7S6D9"/>
<evidence type="ECO:0000313" key="3">
    <source>
        <dbReference type="Proteomes" id="UP000229307"/>
    </source>
</evidence>
<dbReference type="Proteomes" id="UP000229307">
    <property type="component" value="Unassembled WGS sequence"/>
</dbReference>
<dbReference type="InterPro" id="IPR037914">
    <property type="entry name" value="SpoVT-AbrB_sf"/>
</dbReference>
<evidence type="ECO:0000313" key="2">
    <source>
        <dbReference type="EMBL" id="PIZ15087.1"/>
    </source>
</evidence>
<name>A0A2M7S6D9_9BACT</name>
<dbReference type="InterPro" id="IPR007159">
    <property type="entry name" value="SpoVT-AbrB_dom"/>
</dbReference>
<feature type="domain" description="SpoVT-AbrB" evidence="1">
    <location>
        <begin position="7"/>
        <end position="52"/>
    </location>
</feature>
<gene>
    <name evidence="2" type="ORF">COY52_10500</name>
</gene>
<comment type="caution">
    <text evidence="2">The sequence shown here is derived from an EMBL/GenBank/DDBJ whole genome shotgun (WGS) entry which is preliminary data.</text>
</comment>
<proteinExistence type="predicted"/>
<reference evidence="3" key="1">
    <citation type="submission" date="2017-09" db="EMBL/GenBank/DDBJ databases">
        <title>Depth-based differentiation of microbial function through sediment-hosted aquifers and enrichment of novel symbionts in the deep terrestrial subsurface.</title>
        <authorList>
            <person name="Probst A.J."/>
            <person name="Ladd B."/>
            <person name="Jarett J.K."/>
            <person name="Geller-Mcgrath D.E."/>
            <person name="Sieber C.M.K."/>
            <person name="Emerson J.B."/>
            <person name="Anantharaman K."/>
            <person name="Thomas B.C."/>
            <person name="Malmstrom R."/>
            <person name="Stieglmeier M."/>
            <person name="Klingl A."/>
            <person name="Woyke T."/>
            <person name="Ryan C.M."/>
            <person name="Banfield J.F."/>
        </authorList>
    </citation>
    <scope>NUCLEOTIDE SEQUENCE [LARGE SCALE GENOMIC DNA]</scope>
</reference>
<organism evidence="2 3">
    <name type="scientific">Candidatus Desantisbacteria bacterium CG_4_10_14_0_8_um_filter_48_22</name>
    <dbReference type="NCBI Taxonomy" id="1974543"/>
    <lineage>
        <taxon>Bacteria</taxon>
        <taxon>Candidatus Desantisiibacteriota</taxon>
    </lineage>
</organism>
<protein>
    <recommendedName>
        <fullName evidence="1">SpoVT-AbrB domain-containing protein</fullName>
    </recommendedName>
</protein>
<dbReference type="Gene3D" id="2.10.260.10">
    <property type="match status" value="1"/>
</dbReference>
<dbReference type="GO" id="GO:0003677">
    <property type="term" value="F:DNA binding"/>
    <property type="evidence" value="ECO:0007669"/>
    <property type="project" value="InterPro"/>
</dbReference>
<dbReference type="SUPFAM" id="SSF89447">
    <property type="entry name" value="AbrB/MazE/MraZ-like"/>
    <property type="match status" value="1"/>
</dbReference>
<sequence length="94" mass="10599">MRTANVRPVGPRNQVTLPKEALELFKIHPHDLIAFVYTKEGILIKPVTVVDRDASFAEDDLDEIERSIRQQVNAGDFTEFSSSKKAVSFLKGKK</sequence>
<evidence type="ECO:0000259" key="1">
    <source>
        <dbReference type="SMART" id="SM00966"/>
    </source>
</evidence>